<feature type="region of interest" description="Disordered" evidence="1">
    <location>
        <begin position="304"/>
        <end position="323"/>
    </location>
</feature>
<feature type="region of interest" description="Disordered" evidence="1">
    <location>
        <begin position="329"/>
        <end position="389"/>
    </location>
</feature>
<feature type="compositionally biased region" description="Basic and acidic residues" evidence="1">
    <location>
        <begin position="309"/>
        <end position="320"/>
    </location>
</feature>
<feature type="compositionally biased region" description="Basic and acidic residues" evidence="1">
    <location>
        <begin position="377"/>
        <end position="388"/>
    </location>
</feature>
<feature type="region of interest" description="Disordered" evidence="1">
    <location>
        <begin position="423"/>
        <end position="446"/>
    </location>
</feature>
<organism evidence="2 3">
    <name type="scientific">Australozyma saopauloensis</name>
    <dbReference type="NCBI Taxonomy" id="291208"/>
    <lineage>
        <taxon>Eukaryota</taxon>
        <taxon>Fungi</taxon>
        <taxon>Dikarya</taxon>
        <taxon>Ascomycota</taxon>
        <taxon>Saccharomycotina</taxon>
        <taxon>Pichiomycetes</taxon>
        <taxon>Metschnikowiaceae</taxon>
        <taxon>Australozyma</taxon>
    </lineage>
</organism>
<evidence type="ECO:0000313" key="2">
    <source>
        <dbReference type="EMBL" id="WPK24141.1"/>
    </source>
</evidence>
<dbReference type="RefSeq" id="XP_062876524.1">
    <property type="nucleotide sequence ID" value="XM_063020454.1"/>
</dbReference>
<feature type="compositionally biased region" description="Polar residues" evidence="1">
    <location>
        <begin position="365"/>
        <end position="376"/>
    </location>
</feature>
<protein>
    <submittedName>
        <fullName evidence="2">Uncharacterized protein</fullName>
    </submittedName>
</protein>
<evidence type="ECO:0000256" key="1">
    <source>
        <dbReference type="SAM" id="MobiDB-lite"/>
    </source>
</evidence>
<sequence length="446" mass="51109">MYSTAALILVLCCGIGYLTSILIRKSDQLFVFISRKPKRLLYNCDLNYDRYLVAYGSSRVGRKVLRCLAENGAQLHLIHSWREKEIYEELAAELRNLSRQCSVVLERLDLLLLYSGRHLQILRFRHQLSGLLYFDTEQNTLSSDDYSFILLMINFKFLLPSSPEKLSSQAVIALEFGGSSFGGKEGYDRILSSLEKLRDYWSLNNSVSSNPQVTIANTGCIWNSSEASFAYILHWLCHKLNLRTMCHQEEQSVLHALLSKRIIEANSMFFVNDSEWNELPQSKRVECKGNTIFDCKPEVVSEFEVQGSKSREKNPEKNQELNESNWQEYEVQQAAPQENEKANPELVGPFAMPTMKNSKRLLSATIPTNSSTTVDTSLRENGDKDSGENKPVQLLTLMSQLEALSSSNTRMEKLLLDTKDLLAHEKNSTDNARRKKSPWRYFKSRR</sequence>
<feature type="compositionally biased region" description="Basic residues" evidence="1">
    <location>
        <begin position="433"/>
        <end position="446"/>
    </location>
</feature>
<dbReference type="EMBL" id="CP138895">
    <property type="protein sequence ID" value="WPK24141.1"/>
    <property type="molecule type" value="Genomic_DNA"/>
</dbReference>
<feature type="compositionally biased region" description="Basic and acidic residues" evidence="1">
    <location>
        <begin position="423"/>
        <end position="432"/>
    </location>
</feature>
<gene>
    <name evidence="2" type="ORF">PUMCH_001401</name>
</gene>
<keyword evidence="3" id="KW-1185">Reference proteome</keyword>
<dbReference type="AlphaFoldDB" id="A0AAX4H7D4"/>
<proteinExistence type="predicted"/>
<reference evidence="2 3" key="1">
    <citation type="submission" date="2023-10" db="EMBL/GenBank/DDBJ databases">
        <title>Draft Genome Sequence of Candida saopaulonensis from a very Premature Infant with Sepsis.</title>
        <authorList>
            <person name="Ning Y."/>
            <person name="Dai R."/>
            <person name="Xiao M."/>
            <person name="Xu Y."/>
            <person name="Yan Q."/>
            <person name="Zhang L."/>
        </authorList>
    </citation>
    <scope>NUCLEOTIDE SEQUENCE [LARGE SCALE GENOMIC DNA]</scope>
    <source>
        <strain evidence="2 3">19XY460</strain>
    </source>
</reference>
<accession>A0AAX4H7D4</accession>
<dbReference type="Proteomes" id="UP001338582">
    <property type="component" value="Chromosome 2"/>
</dbReference>
<name>A0AAX4H7D4_9ASCO</name>
<dbReference type="KEGG" id="asau:88172466"/>
<evidence type="ECO:0000313" key="3">
    <source>
        <dbReference type="Proteomes" id="UP001338582"/>
    </source>
</evidence>
<dbReference type="GeneID" id="88172466"/>